<evidence type="ECO:0000313" key="2">
    <source>
        <dbReference type="EMBL" id="ENH95637.1"/>
    </source>
</evidence>
<dbReference type="InterPro" id="IPR027417">
    <property type="entry name" value="P-loop_NTPase"/>
</dbReference>
<evidence type="ECO:0000313" key="3">
    <source>
        <dbReference type="Proteomes" id="UP000012283"/>
    </source>
</evidence>
<dbReference type="OrthoDB" id="9774907at2"/>
<proteinExistence type="predicted"/>
<dbReference type="SUPFAM" id="SSF52540">
    <property type="entry name" value="P-loop containing nucleoside triphosphate hydrolases"/>
    <property type="match status" value="1"/>
</dbReference>
<comment type="caution">
    <text evidence="2">The sequence shown here is derived from an EMBL/GenBank/DDBJ whole genome shotgun (WGS) entry which is preliminary data.</text>
</comment>
<dbReference type="PATRIC" id="fig|1308866.3.peg.3039"/>
<dbReference type="STRING" id="1308866.J416_15107"/>
<dbReference type="CDD" id="cd01672">
    <property type="entry name" value="TMPK"/>
    <property type="match status" value="1"/>
</dbReference>
<dbReference type="RefSeq" id="WP_003474443.1">
    <property type="nucleotide sequence ID" value="NZ_APML01000085.1"/>
</dbReference>
<accession>N4WHH9</accession>
<protein>
    <submittedName>
        <fullName evidence="2">Thymidylate kinase-like protein</fullName>
    </submittedName>
</protein>
<dbReference type="EMBL" id="APML01000085">
    <property type="protein sequence ID" value="ENH95637.1"/>
    <property type="molecule type" value="Genomic_DNA"/>
</dbReference>
<evidence type="ECO:0000259" key="1">
    <source>
        <dbReference type="Pfam" id="PF02223"/>
    </source>
</evidence>
<dbReference type="GO" id="GO:0016301">
    <property type="term" value="F:kinase activity"/>
    <property type="evidence" value="ECO:0007669"/>
    <property type="project" value="UniProtKB-KW"/>
</dbReference>
<dbReference type="AlphaFoldDB" id="N4WHH9"/>
<organism evidence="2 3">
    <name type="scientific">Gracilibacillus halophilus YIM-C55.5</name>
    <dbReference type="NCBI Taxonomy" id="1308866"/>
    <lineage>
        <taxon>Bacteria</taxon>
        <taxon>Bacillati</taxon>
        <taxon>Bacillota</taxon>
        <taxon>Bacilli</taxon>
        <taxon>Bacillales</taxon>
        <taxon>Bacillaceae</taxon>
        <taxon>Gracilibacillus</taxon>
    </lineage>
</organism>
<keyword evidence="3" id="KW-1185">Reference proteome</keyword>
<dbReference type="eggNOG" id="COG0125">
    <property type="taxonomic scope" value="Bacteria"/>
</dbReference>
<sequence>MSQYKLIAFEGIDGSGKTTLIKNLEQHLLAKNKKVLIDRLGKEMVNIFKTLIDNKTGNIGEYQNFFPDEFRLASFIFEYAIETRTKDVIYQEYDYILFDRWLYSDLAFNKSVNWNDTYFDLLIHKIIPQPDITFYLNIETCEAIKRLKEKEDWMLTRFNDEELYSRLNYFDKGFKTLLSNKDKVVFLDSTQNRKNLLDSALRHIPILN</sequence>
<feature type="domain" description="Thymidylate kinase-like" evidence="1">
    <location>
        <begin position="9"/>
        <end position="196"/>
    </location>
</feature>
<dbReference type="Proteomes" id="UP000012283">
    <property type="component" value="Unassembled WGS sequence"/>
</dbReference>
<keyword evidence="2" id="KW-0808">Transferase</keyword>
<reference evidence="2 3" key="1">
    <citation type="submission" date="2013-03" db="EMBL/GenBank/DDBJ databases">
        <title>Draft genome sequence of Gracibacillus halophilus YIM-C55.5, a moderately halophilic and thermophilic organism from the Xiaochaidamu salt lake.</title>
        <authorList>
            <person name="Sugumar T."/>
            <person name="Polireddy D.R."/>
            <person name="Antony A."/>
            <person name="Madhava Y.R."/>
            <person name="Sivakumar N."/>
        </authorList>
    </citation>
    <scope>NUCLEOTIDE SEQUENCE [LARGE SCALE GENOMIC DNA]</scope>
    <source>
        <strain evidence="2 3">YIM-C55.5</strain>
    </source>
</reference>
<dbReference type="Gene3D" id="3.40.50.300">
    <property type="entry name" value="P-loop containing nucleotide triphosphate hydrolases"/>
    <property type="match status" value="1"/>
</dbReference>
<dbReference type="InterPro" id="IPR039430">
    <property type="entry name" value="Thymidylate_kin-like_dom"/>
</dbReference>
<gene>
    <name evidence="2" type="ORF">J416_15107</name>
</gene>
<dbReference type="Pfam" id="PF02223">
    <property type="entry name" value="Thymidylate_kin"/>
    <property type="match status" value="1"/>
</dbReference>
<keyword evidence="2" id="KW-0418">Kinase</keyword>
<name>N4WHH9_9BACI</name>